<dbReference type="SUPFAM" id="SSF52402">
    <property type="entry name" value="Adenine nucleotide alpha hydrolases-like"/>
    <property type="match status" value="1"/>
</dbReference>
<dbReference type="AlphaFoldDB" id="A0A4S3TL40"/>
<evidence type="ECO:0000259" key="2">
    <source>
        <dbReference type="Pfam" id="PF00582"/>
    </source>
</evidence>
<dbReference type="InterPro" id="IPR014729">
    <property type="entry name" value="Rossmann-like_a/b/a_fold"/>
</dbReference>
<dbReference type="OrthoDB" id="105697at2157"/>
<organism evidence="3 4">
    <name type="scientific">Salinadaptatus halalkaliphilus</name>
    <dbReference type="NCBI Taxonomy" id="2419781"/>
    <lineage>
        <taxon>Archaea</taxon>
        <taxon>Methanobacteriati</taxon>
        <taxon>Methanobacteriota</taxon>
        <taxon>Stenosarchaea group</taxon>
        <taxon>Halobacteria</taxon>
        <taxon>Halobacteriales</taxon>
        <taxon>Natrialbaceae</taxon>
        <taxon>Salinadaptatus</taxon>
    </lineage>
</organism>
<dbReference type="Pfam" id="PF00582">
    <property type="entry name" value="Usp"/>
    <property type="match status" value="1"/>
</dbReference>
<sequence length="134" mass="14400">MYESILVATDGSDSADRAVDAALDLASVFDAELYAISVVDTRRYGDSALSGSESVVSDLETQASELLEAVERRGDRDVTTELRHGKPHGEISDYATAIDADLLVLGNRGRESGEVIGSTAERIVRFVNRPVLTI</sequence>
<dbReference type="Proteomes" id="UP000318864">
    <property type="component" value="Unassembled WGS sequence"/>
</dbReference>
<dbReference type="EMBL" id="RBZW01000034">
    <property type="protein sequence ID" value="THE64310.1"/>
    <property type="molecule type" value="Genomic_DNA"/>
</dbReference>
<dbReference type="RefSeq" id="WP_141465228.1">
    <property type="nucleotide sequence ID" value="NZ_RBZW01000034.1"/>
</dbReference>
<comment type="caution">
    <text evidence="3">The sequence shown here is derived from an EMBL/GenBank/DDBJ whole genome shotgun (WGS) entry which is preliminary data.</text>
</comment>
<dbReference type="PANTHER" id="PTHR46268">
    <property type="entry name" value="STRESS RESPONSE PROTEIN NHAX"/>
    <property type="match status" value="1"/>
</dbReference>
<accession>A0A4S3TL40</accession>
<dbReference type="Gene3D" id="3.40.50.620">
    <property type="entry name" value="HUPs"/>
    <property type="match status" value="1"/>
</dbReference>
<evidence type="ECO:0000313" key="4">
    <source>
        <dbReference type="Proteomes" id="UP000318864"/>
    </source>
</evidence>
<dbReference type="PANTHER" id="PTHR46268:SF6">
    <property type="entry name" value="UNIVERSAL STRESS PROTEIN UP12"/>
    <property type="match status" value="1"/>
</dbReference>
<feature type="domain" description="UspA" evidence="2">
    <location>
        <begin position="1"/>
        <end position="133"/>
    </location>
</feature>
<reference evidence="3 4" key="1">
    <citation type="submission" date="2018-10" db="EMBL/GenBank/DDBJ databases">
        <title>Natronolimnobius sp. XQ-INN 246 isolated from Inner Mongolia Autonomous Region of China.</title>
        <authorList>
            <person name="Xue Q."/>
        </authorList>
    </citation>
    <scope>NUCLEOTIDE SEQUENCE [LARGE SCALE GENOMIC DNA]</scope>
    <source>
        <strain evidence="3 4">XQ-INN 246</strain>
    </source>
</reference>
<keyword evidence="4" id="KW-1185">Reference proteome</keyword>
<proteinExistence type="inferred from homology"/>
<name>A0A4S3TL40_9EURY</name>
<comment type="similarity">
    <text evidence="1">Belongs to the universal stress protein A family.</text>
</comment>
<dbReference type="PRINTS" id="PR01438">
    <property type="entry name" value="UNVRSLSTRESS"/>
</dbReference>
<evidence type="ECO:0000256" key="1">
    <source>
        <dbReference type="ARBA" id="ARBA00008791"/>
    </source>
</evidence>
<protein>
    <submittedName>
        <fullName evidence="3">Universal stress protein</fullName>
    </submittedName>
</protein>
<evidence type="ECO:0000313" key="3">
    <source>
        <dbReference type="EMBL" id="THE64310.1"/>
    </source>
</evidence>
<dbReference type="CDD" id="cd00293">
    <property type="entry name" value="USP-like"/>
    <property type="match status" value="1"/>
</dbReference>
<dbReference type="InterPro" id="IPR006015">
    <property type="entry name" value="Universal_stress_UspA"/>
</dbReference>
<dbReference type="InterPro" id="IPR006016">
    <property type="entry name" value="UspA"/>
</dbReference>
<gene>
    <name evidence="3" type="ORF">D8Y22_13605</name>
</gene>